<name>A0A1I4JLP7_9RHOB</name>
<evidence type="ECO:0000313" key="3">
    <source>
        <dbReference type="EMBL" id="SFL67127.1"/>
    </source>
</evidence>
<feature type="domain" description="Response regulatory" evidence="2">
    <location>
        <begin position="2"/>
        <end position="122"/>
    </location>
</feature>
<dbReference type="RefSeq" id="WP_093091542.1">
    <property type="nucleotide sequence ID" value="NZ_FOTQ01000001.1"/>
</dbReference>
<feature type="modified residue" description="4-aspartylphosphate" evidence="1">
    <location>
        <position position="56"/>
    </location>
</feature>
<gene>
    <name evidence="3" type="ORF">SAMN04488042_1011068</name>
</gene>
<accession>A0A1I4JLP7</accession>
<evidence type="ECO:0000313" key="4">
    <source>
        <dbReference type="Proteomes" id="UP000199144"/>
    </source>
</evidence>
<dbReference type="InterPro" id="IPR011006">
    <property type="entry name" value="CheY-like_superfamily"/>
</dbReference>
<keyword evidence="4" id="KW-1185">Reference proteome</keyword>
<dbReference type="Proteomes" id="UP000199144">
    <property type="component" value="Unassembled WGS sequence"/>
</dbReference>
<organism evidence="3 4">
    <name type="scientific">Shimia aestuarii</name>
    <dbReference type="NCBI Taxonomy" id="254406"/>
    <lineage>
        <taxon>Bacteria</taxon>
        <taxon>Pseudomonadati</taxon>
        <taxon>Pseudomonadota</taxon>
        <taxon>Alphaproteobacteria</taxon>
        <taxon>Rhodobacterales</taxon>
        <taxon>Roseobacteraceae</taxon>
    </lineage>
</organism>
<dbReference type="InterPro" id="IPR001789">
    <property type="entry name" value="Sig_transdc_resp-reg_receiver"/>
</dbReference>
<proteinExistence type="predicted"/>
<dbReference type="Gene3D" id="3.40.50.2300">
    <property type="match status" value="1"/>
</dbReference>
<dbReference type="SUPFAM" id="SSF52172">
    <property type="entry name" value="CheY-like"/>
    <property type="match status" value="1"/>
</dbReference>
<dbReference type="GO" id="GO:0000160">
    <property type="term" value="P:phosphorelay signal transduction system"/>
    <property type="evidence" value="ECO:0007669"/>
    <property type="project" value="InterPro"/>
</dbReference>
<dbReference type="OrthoDB" id="7874292at2"/>
<dbReference type="PROSITE" id="PS50110">
    <property type="entry name" value="RESPONSE_REGULATORY"/>
    <property type="match status" value="1"/>
</dbReference>
<protein>
    <recommendedName>
        <fullName evidence="2">Response regulatory domain-containing protein</fullName>
    </recommendedName>
</protein>
<keyword evidence="1" id="KW-0597">Phosphoprotein</keyword>
<evidence type="ECO:0000259" key="2">
    <source>
        <dbReference type="PROSITE" id="PS50110"/>
    </source>
</evidence>
<evidence type="ECO:0000256" key="1">
    <source>
        <dbReference type="PROSITE-ProRule" id="PRU00169"/>
    </source>
</evidence>
<dbReference type="EMBL" id="FOTQ01000001">
    <property type="protein sequence ID" value="SFL67127.1"/>
    <property type="molecule type" value="Genomic_DNA"/>
</dbReference>
<reference evidence="3 4" key="1">
    <citation type="submission" date="2016-10" db="EMBL/GenBank/DDBJ databases">
        <authorList>
            <person name="de Groot N.N."/>
        </authorList>
    </citation>
    <scope>NUCLEOTIDE SEQUENCE [LARGE SCALE GENOMIC DNA]</scope>
    <source>
        <strain evidence="3 4">DSM 15283</strain>
    </source>
</reference>
<sequence length="128" mass="13858">MRTLIVEGCADLGIVWQRHLLRLGVEADLATSHADAVSALEDATCADATYEVMVLDLMLEGGAALALSDYASYRHPLMQVIFVTNSVFFSDGSIFNHCANARAFLPTGTPPEDLAAMVEHYGTNRQVI</sequence>
<dbReference type="STRING" id="254406.SAMN04488042_1011068"/>
<dbReference type="AlphaFoldDB" id="A0A1I4JLP7"/>